<dbReference type="InterPro" id="IPR007535">
    <property type="entry name" value="Catechol_dOase_N"/>
</dbReference>
<reference evidence="22" key="1">
    <citation type="journal article" date="2007" name="Plant Cell">
        <title>Dothideomycete-plant interactions illuminated by genome sequencing and EST analysis of the wheat pathogen Stagonospora nodorum.</title>
        <authorList>
            <person name="Hane J.K."/>
            <person name="Lowe R.G."/>
            <person name="Solomon P.S."/>
            <person name="Tan K.C."/>
            <person name="Schoch C.L."/>
            <person name="Spatafora J.W."/>
            <person name="Crous P.W."/>
            <person name="Kodira C."/>
            <person name="Birren B.W."/>
            <person name="Galagan J.E."/>
            <person name="Torriani S.F."/>
            <person name="McDonald B.A."/>
            <person name="Oliver R.P."/>
        </authorList>
    </citation>
    <scope>NUCLEOTIDE SEQUENCE [LARGE SCALE GENOMIC DNA]</scope>
    <source>
        <strain evidence="22">SN15 / ATCC MYA-4574 / FGSC 10173</strain>
    </source>
</reference>
<evidence type="ECO:0000256" key="11">
    <source>
        <dbReference type="ARBA" id="ARBA00023128"/>
    </source>
</evidence>
<dbReference type="GeneID" id="5970669"/>
<feature type="binding site" evidence="13">
    <location>
        <begin position="905"/>
        <end position="906"/>
    </location>
    <ligand>
        <name>substrate</name>
    </ligand>
</feature>
<feature type="binding site" evidence="14">
    <location>
        <begin position="907"/>
        <end position="909"/>
    </location>
    <ligand>
        <name>FAD</name>
        <dbReference type="ChEBI" id="CHEBI:57692"/>
    </ligand>
</feature>
<dbReference type="CDD" id="cd01156">
    <property type="entry name" value="IVD"/>
    <property type="match status" value="1"/>
</dbReference>
<evidence type="ECO:0000259" key="17">
    <source>
        <dbReference type="Pfam" id="PF02627"/>
    </source>
</evidence>
<dbReference type="Pfam" id="PF02771">
    <property type="entry name" value="Acyl-CoA_dh_N"/>
    <property type="match status" value="1"/>
</dbReference>
<feature type="domain" description="Intradiol ring-cleavage dioxygenases" evidence="16">
    <location>
        <begin position="121"/>
        <end position="225"/>
    </location>
</feature>
<dbReference type="InterPro" id="IPR037069">
    <property type="entry name" value="AcylCoA_DH/ox_N_sf"/>
</dbReference>
<dbReference type="Pfam" id="PF00775">
    <property type="entry name" value="Dioxygenase_C"/>
    <property type="match status" value="2"/>
</dbReference>
<feature type="domain" description="Acyl-CoA dehydrogenase/oxidase C-terminal" evidence="15">
    <location>
        <begin position="767"/>
        <end position="918"/>
    </location>
</feature>
<keyword evidence="9" id="KW-0560">Oxidoreductase</keyword>
<name>Q0UYC3_PHANO</name>
<dbReference type="Pfam" id="PF00441">
    <property type="entry name" value="Acyl-CoA_dh_1"/>
    <property type="match status" value="1"/>
</dbReference>
<dbReference type="STRING" id="321614.Q0UYC3"/>
<dbReference type="VEuPathDB" id="FungiDB:JI435_302450"/>
<dbReference type="InterPro" id="IPR000627">
    <property type="entry name" value="Intradiol_dOase_C"/>
</dbReference>
<dbReference type="Proteomes" id="UP000001055">
    <property type="component" value="Unassembled WGS sequence"/>
</dbReference>
<evidence type="ECO:0000259" key="16">
    <source>
        <dbReference type="Pfam" id="PF00775"/>
    </source>
</evidence>
<dbReference type="SUPFAM" id="SSF56645">
    <property type="entry name" value="Acyl-CoA dehydrogenase NM domain-like"/>
    <property type="match status" value="1"/>
</dbReference>
<dbReference type="Gene3D" id="2.40.110.10">
    <property type="entry name" value="Butyryl-CoA Dehydrogenase, subunit A, domain 2"/>
    <property type="match status" value="1"/>
</dbReference>
<dbReference type="RefSeq" id="XP_001793812.1">
    <property type="nucleotide sequence ID" value="XM_001793760.1"/>
</dbReference>
<dbReference type="PANTHER" id="PTHR43884">
    <property type="entry name" value="ACYL-COA DEHYDROGENASE"/>
    <property type="match status" value="1"/>
</dbReference>
<dbReference type="InterPro" id="IPR034183">
    <property type="entry name" value="IVD"/>
</dbReference>
<dbReference type="PROSITE" id="PS00072">
    <property type="entry name" value="ACYL_COA_DH_1"/>
    <property type="match status" value="1"/>
</dbReference>
<sequence>MDPNTQSAPKYQSDDAKHRFDPNFTAAVINAMGPAVPERTRFVLTSMITHLHDFIREVELTNEEWFEGVRFVNSIGKTTTNTRNEAHRISDVLGVESLVDEIAHKHINESGETPTSSTILGPFWSPHSPFRDLGDTIIRNPHPDGQTALMHGVVRDLDTKKGIPGAVIDIWQASANGKYDFQDPENQEPNNLRGKFTTNENGEYHYYCYKPTAYSLPTDGMFPSMLSRKLLLTIFAGAAGQLFRTMDRHPFRPAHIHLMVSAEGYKPLITQLYPRDDPWVTNDTVFAVKDDLLLDFEPSKDPKAKLDLLYNVTLAPTGKKTGRLDGYLFRPPPLLHTNLTRALTTSPNLAMRVSYAPSEPPNEEARPIYERIAERRKPRPLIPLDLALLHNPAVADGWNSFIGAIRTKTSIPDALKELAISRVAVLNKAVHEWDVHAALAIKAGVSRETMQLVLDMPVTGRGWRRDGDMAGLTEEEEAVVLYTDQMTIGVEVEDGVVERLKGVLGETKVVELTATVAAYNAVTISARRHASTKHPKDFAPPTQSDLDELRESVREFSRREIPEDIAAKTDRDNEFPNDMWRKFGEAGFLGITADEEFGGLAMGYQAHCVVMEELSRASGSIGLSYAAHSQLCVNQLMLNGNTEQKKKYLPGLISGEKIGALAMSEHSAGSDVVSMKTTAKEVDGGYLLNGTKMWITNGPDAHTIVVYAKTEPTAASKGITAFIVDTTSKGFSITKKLDKLGMRGSNTGELVFDDVFVPKENTLGDINRGVRVLMEGLDLERLVLSAGPLGLMQASLDNVLPYTHQRKQFGYPIAHNQLVQGKLADMYTKFRASQAFTYSIARAVDESHADPVIRTQDCAGAILYAAERASEVAADAVQLMGGMGYMNEVPVGRILRDAKLYEIGAGTSEVRRMVIGRAFNKEWKQDV</sequence>
<dbReference type="InterPro" id="IPR015889">
    <property type="entry name" value="Intradiol_dOase_core"/>
</dbReference>
<feature type="binding site" evidence="13">
    <location>
        <begin position="716"/>
        <end position="717"/>
    </location>
    <ligand>
        <name>substrate</name>
    </ligand>
</feature>
<evidence type="ECO:0000256" key="13">
    <source>
        <dbReference type="PIRSR" id="PIRSR634183-2"/>
    </source>
</evidence>
<feature type="binding site" evidence="13">
    <location>
        <position position="670"/>
    </location>
    <ligand>
        <name>substrate</name>
    </ligand>
</feature>
<dbReference type="PROSITE" id="PS00073">
    <property type="entry name" value="ACYL_COA_DH_2"/>
    <property type="match status" value="1"/>
</dbReference>
<dbReference type="Pfam" id="PF04444">
    <property type="entry name" value="Dioxygenase_N"/>
    <property type="match status" value="1"/>
</dbReference>
<evidence type="ECO:0000256" key="12">
    <source>
        <dbReference type="PIRSR" id="PIRSR634183-1"/>
    </source>
</evidence>
<dbReference type="SUPFAM" id="SSF69118">
    <property type="entry name" value="AhpD-like"/>
    <property type="match status" value="1"/>
</dbReference>
<dbReference type="InterPro" id="IPR046373">
    <property type="entry name" value="Acyl-CoA_Oxase/DH_mid-dom_sf"/>
</dbReference>
<comment type="cofactor">
    <cofactor evidence="2 14">
        <name>FAD</name>
        <dbReference type="ChEBI" id="CHEBI:57692"/>
    </cofactor>
</comment>
<feature type="domain" description="Catechol dioxygenase N-terminal" evidence="20">
    <location>
        <begin position="38"/>
        <end position="108"/>
    </location>
</feature>
<dbReference type="Pfam" id="PF02627">
    <property type="entry name" value="CMD"/>
    <property type="match status" value="1"/>
</dbReference>
<evidence type="ECO:0008006" key="23">
    <source>
        <dbReference type="Google" id="ProtNLM"/>
    </source>
</evidence>
<dbReference type="GO" id="GO:0008470">
    <property type="term" value="F:3-methylbutanoyl-CoA dehydrogenase activity"/>
    <property type="evidence" value="ECO:0000318"/>
    <property type="project" value="GO_Central"/>
</dbReference>
<evidence type="ECO:0000256" key="9">
    <source>
        <dbReference type="ARBA" id="ARBA00023002"/>
    </source>
</evidence>
<comment type="cofactor">
    <cofactor evidence="1">
        <name>Fe(3+)</name>
        <dbReference type="ChEBI" id="CHEBI:29034"/>
    </cofactor>
</comment>
<keyword evidence="7 14" id="KW-0274">FAD</keyword>
<feature type="domain" description="Acyl-CoA dehydrogenase/oxidase N-terminal" evidence="19">
    <location>
        <begin position="545"/>
        <end position="656"/>
    </location>
</feature>
<dbReference type="InterPro" id="IPR006089">
    <property type="entry name" value="Acyl-CoA_DH_CS"/>
</dbReference>
<dbReference type="VEuPathDB" id="FungiDB:JI435_159820"/>
<feature type="binding site" evidence="14">
    <location>
        <begin position="661"/>
        <end position="670"/>
    </location>
    <ligand>
        <name>FAD</name>
        <dbReference type="ChEBI" id="CHEBI:57692"/>
    </ligand>
</feature>
<dbReference type="Gene3D" id="1.20.1290.10">
    <property type="entry name" value="AhpD-like"/>
    <property type="match status" value="1"/>
</dbReference>
<keyword evidence="11" id="KW-0496">Mitochondrion</keyword>
<dbReference type="InParanoid" id="Q0UYC3"/>
<feature type="active site" description="Proton acceptor" evidence="12">
    <location>
        <position position="780"/>
    </location>
</feature>
<dbReference type="InterPro" id="IPR009075">
    <property type="entry name" value="AcylCo_DH/oxidase_C"/>
</dbReference>
<evidence type="ECO:0000256" key="4">
    <source>
        <dbReference type="ARBA" id="ARBA00009347"/>
    </source>
</evidence>
<dbReference type="GO" id="GO:0009712">
    <property type="term" value="P:catechol-containing compound metabolic process"/>
    <property type="evidence" value="ECO:0007669"/>
    <property type="project" value="InterPro"/>
</dbReference>
<evidence type="ECO:0000259" key="18">
    <source>
        <dbReference type="Pfam" id="PF02770"/>
    </source>
</evidence>
<dbReference type="eggNOG" id="KOG0141">
    <property type="taxonomic scope" value="Eukaryota"/>
</dbReference>
<organism evidence="21 22">
    <name type="scientific">Phaeosphaeria nodorum (strain SN15 / ATCC MYA-4574 / FGSC 10173)</name>
    <name type="common">Glume blotch fungus</name>
    <name type="synonym">Parastagonospora nodorum</name>
    <dbReference type="NCBI Taxonomy" id="321614"/>
    <lineage>
        <taxon>Eukaryota</taxon>
        <taxon>Fungi</taxon>
        <taxon>Dikarya</taxon>
        <taxon>Ascomycota</taxon>
        <taxon>Pezizomycotina</taxon>
        <taxon>Dothideomycetes</taxon>
        <taxon>Pleosporomycetidae</taxon>
        <taxon>Pleosporales</taxon>
        <taxon>Pleosporineae</taxon>
        <taxon>Phaeosphaeriaceae</taxon>
        <taxon>Parastagonospora</taxon>
    </lineage>
</organism>
<evidence type="ECO:0000256" key="10">
    <source>
        <dbReference type="ARBA" id="ARBA00023004"/>
    </source>
</evidence>
<evidence type="ECO:0000256" key="1">
    <source>
        <dbReference type="ARBA" id="ARBA00001965"/>
    </source>
</evidence>
<dbReference type="GO" id="GO:0006552">
    <property type="term" value="P:L-leucine catabolic process"/>
    <property type="evidence" value="ECO:0000318"/>
    <property type="project" value="GO_Central"/>
</dbReference>
<dbReference type="InterPro" id="IPR013786">
    <property type="entry name" value="AcylCoA_DH/ox_N"/>
</dbReference>
<dbReference type="FunFam" id="2.60.130.10:FF:000003">
    <property type="entry name" value="Catechol 1,2-dioxygenase"/>
    <property type="match status" value="1"/>
</dbReference>
<evidence type="ECO:0000256" key="6">
    <source>
        <dbReference type="ARBA" id="ARBA00022723"/>
    </source>
</evidence>
<evidence type="ECO:0000256" key="3">
    <source>
        <dbReference type="ARBA" id="ARBA00004173"/>
    </source>
</evidence>
<dbReference type="GO" id="GO:0050660">
    <property type="term" value="F:flavin adenine dinucleotide binding"/>
    <property type="evidence" value="ECO:0007669"/>
    <property type="project" value="InterPro"/>
</dbReference>
<dbReference type="PANTHER" id="PTHR43884:SF18">
    <property type="entry name" value="ISOVALERYL-COENZYME A DEHYDROGENASE"/>
    <property type="match status" value="1"/>
</dbReference>
<comment type="subcellular location">
    <subcellularLocation>
        <location evidence="3">Mitochondrion</location>
    </subcellularLocation>
</comment>
<evidence type="ECO:0000313" key="21">
    <source>
        <dbReference type="EMBL" id="EAT89972.2"/>
    </source>
</evidence>
<feature type="domain" description="Acyl-CoA oxidase/dehydrogenase middle" evidence="18">
    <location>
        <begin position="660"/>
        <end position="755"/>
    </location>
</feature>
<dbReference type="VEuPathDB" id="FungiDB:JI435_032410"/>
<dbReference type="Gene3D" id="1.20.140.10">
    <property type="entry name" value="Butyryl-CoA Dehydrogenase, subunit A, domain 3"/>
    <property type="match status" value="1"/>
</dbReference>
<feature type="binding site" evidence="14">
    <location>
        <begin position="694"/>
        <end position="696"/>
    </location>
    <ligand>
        <name>FAD</name>
        <dbReference type="ChEBI" id="CHEBI:57692"/>
    </ligand>
</feature>
<dbReference type="InterPro" id="IPR006091">
    <property type="entry name" value="Acyl-CoA_Oxase/DH_mid-dom"/>
</dbReference>
<evidence type="ECO:0000259" key="19">
    <source>
        <dbReference type="Pfam" id="PF02771"/>
    </source>
</evidence>
<keyword evidence="6" id="KW-0479">Metal-binding</keyword>
<dbReference type="HOGENOM" id="CLU_013961_0_0_1"/>
<protein>
    <recommendedName>
        <fullName evidence="23">Intradiol ring-cleavage dioxygenases domain-containing protein</fullName>
    </recommendedName>
</protein>
<dbReference type="GO" id="GO:0018576">
    <property type="term" value="F:catechol 1,2-dioxygenase activity"/>
    <property type="evidence" value="ECO:0007669"/>
    <property type="project" value="InterPro"/>
</dbReference>
<evidence type="ECO:0000259" key="15">
    <source>
        <dbReference type="Pfam" id="PF00441"/>
    </source>
</evidence>
<keyword evidence="10" id="KW-0408">Iron</keyword>
<dbReference type="KEGG" id="pno:SNOG_03241"/>
<accession>Q0UYC3</accession>
<keyword evidence="5" id="KW-0285">Flavoprotein</keyword>
<evidence type="ECO:0000259" key="20">
    <source>
        <dbReference type="Pfam" id="PF04444"/>
    </source>
</evidence>
<feature type="binding site" evidence="14">
    <location>
        <position position="806"/>
    </location>
    <ligand>
        <name>FAD</name>
        <dbReference type="ChEBI" id="CHEBI:57692"/>
    </ligand>
</feature>
<evidence type="ECO:0000256" key="14">
    <source>
        <dbReference type="PIRSR" id="PIRSR634183-3"/>
    </source>
</evidence>
<evidence type="ECO:0000256" key="2">
    <source>
        <dbReference type="ARBA" id="ARBA00001974"/>
    </source>
</evidence>
<dbReference type="FunFam" id="1.10.540.10:FF:000021">
    <property type="entry name" value="Isovaleryl-CoA dehydrogenase IvdA"/>
    <property type="match status" value="1"/>
</dbReference>
<feature type="binding site" evidence="14">
    <location>
        <begin position="878"/>
        <end position="882"/>
    </location>
    <ligand>
        <name>FAD</name>
        <dbReference type="ChEBI" id="CHEBI:57692"/>
    </ligand>
</feature>
<dbReference type="AlphaFoldDB" id="Q0UYC3"/>
<dbReference type="InterPro" id="IPR003779">
    <property type="entry name" value="CMD-like"/>
</dbReference>
<dbReference type="SUPFAM" id="SSF49482">
    <property type="entry name" value="Aromatic compound dioxygenase"/>
    <property type="match status" value="1"/>
</dbReference>
<dbReference type="FunFam" id="1.20.140.10:FF:000003">
    <property type="entry name" value="isovaleryl-CoA dehydrogenase, mitochondrial"/>
    <property type="match status" value="1"/>
</dbReference>
<dbReference type="EMBL" id="CH445328">
    <property type="protein sequence ID" value="EAT89972.2"/>
    <property type="molecule type" value="Genomic_DNA"/>
</dbReference>
<evidence type="ECO:0000256" key="5">
    <source>
        <dbReference type="ARBA" id="ARBA00022630"/>
    </source>
</evidence>
<dbReference type="Gene3D" id="2.60.130.10">
    <property type="entry name" value="Aromatic compound dioxygenase"/>
    <property type="match status" value="1"/>
</dbReference>
<feature type="binding site" evidence="13">
    <location>
        <begin position="778"/>
        <end position="781"/>
    </location>
    <ligand>
        <name>substrate</name>
    </ligand>
</feature>
<dbReference type="FunFam" id="2.40.110.10:FF:000004">
    <property type="entry name" value="Isovaleryl-CoA dehydrogenase, mitochondrial"/>
    <property type="match status" value="1"/>
</dbReference>
<proteinExistence type="inferred from homology"/>
<feature type="domain" description="Intradiol ring-cleavage dioxygenases" evidence="16">
    <location>
        <begin position="237"/>
        <end position="315"/>
    </location>
</feature>
<evidence type="ECO:0000256" key="8">
    <source>
        <dbReference type="ARBA" id="ARBA00022946"/>
    </source>
</evidence>
<dbReference type="Gene3D" id="1.10.540.10">
    <property type="entry name" value="Acyl-CoA dehydrogenase/oxidase, N-terminal domain"/>
    <property type="match status" value="1"/>
</dbReference>
<evidence type="ECO:0000256" key="7">
    <source>
        <dbReference type="ARBA" id="ARBA00022827"/>
    </source>
</evidence>
<keyword evidence="8" id="KW-0809">Transit peptide</keyword>
<dbReference type="InterPro" id="IPR029032">
    <property type="entry name" value="AhpD-like"/>
</dbReference>
<feature type="domain" description="Carboxymuconolactone decarboxylase-like" evidence="17">
    <location>
        <begin position="392"/>
        <end position="465"/>
    </location>
</feature>
<dbReference type="Pfam" id="PF02770">
    <property type="entry name" value="Acyl-CoA_dh_M"/>
    <property type="match status" value="1"/>
</dbReference>
<dbReference type="GO" id="GO:0008199">
    <property type="term" value="F:ferric iron binding"/>
    <property type="evidence" value="ECO:0007669"/>
    <property type="project" value="InterPro"/>
</dbReference>
<dbReference type="GO" id="GO:0051920">
    <property type="term" value="F:peroxiredoxin activity"/>
    <property type="evidence" value="ECO:0007669"/>
    <property type="project" value="InterPro"/>
</dbReference>
<dbReference type="SUPFAM" id="SSF47203">
    <property type="entry name" value="Acyl-CoA dehydrogenase C-terminal domain-like"/>
    <property type="match status" value="1"/>
</dbReference>
<dbReference type="InterPro" id="IPR009100">
    <property type="entry name" value="AcylCoA_DH/oxidase_NM_dom_sf"/>
</dbReference>
<gene>
    <name evidence="21" type="ORF">SNOG_03241</name>
</gene>
<evidence type="ECO:0000313" key="22">
    <source>
        <dbReference type="Proteomes" id="UP000001055"/>
    </source>
</evidence>
<feature type="binding site" evidence="14">
    <location>
        <position position="817"/>
    </location>
    <ligand>
        <name>FAD</name>
        <dbReference type="ChEBI" id="CHEBI:57692"/>
    </ligand>
</feature>
<dbReference type="InterPro" id="IPR036250">
    <property type="entry name" value="AcylCo_DH-like_C"/>
</dbReference>
<dbReference type="GO" id="GO:0005739">
    <property type="term" value="C:mitochondrion"/>
    <property type="evidence" value="ECO:0007669"/>
    <property type="project" value="UniProtKB-SubCell"/>
</dbReference>
<comment type="similarity">
    <text evidence="4">Belongs to the acyl-CoA dehydrogenase family.</text>
</comment>